<feature type="compositionally biased region" description="Basic and acidic residues" evidence="1">
    <location>
        <begin position="117"/>
        <end position="132"/>
    </location>
</feature>
<reference evidence="3" key="2">
    <citation type="submission" date="2023-05" db="EMBL/GenBank/DDBJ databases">
        <authorList>
            <person name="Schelkunov M.I."/>
        </authorList>
    </citation>
    <scope>NUCLEOTIDE SEQUENCE</scope>
    <source>
        <strain evidence="3">Hsosn_3</strain>
        <tissue evidence="3">Leaf</tissue>
    </source>
</reference>
<feature type="transmembrane region" description="Helical" evidence="2">
    <location>
        <begin position="29"/>
        <end position="52"/>
    </location>
</feature>
<keyword evidence="2" id="KW-1133">Transmembrane helix</keyword>
<gene>
    <name evidence="3" type="ORF">POM88_032826</name>
</gene>
<feature type="region of interest" description="Disordered" evidence="1">
    <location>
        <begin position="1"/>
        <end position="20"/>
    </location>
</feature>
<evidence type="ECO:0000256" key="1">
    <source>
        <dbReference type="SAM" id="MobiDB-lite"/>
    </source>
</evidence>
<evidence type="ECO:0000256" key="2">
    <source>
        <dbReference type="SAM" id="Phobius"/>
    </source>
</evidence>
<feature type="region of interest" description="Disordered" evidence="1">
    <location>
        <begin position="81"/>
        <end position="236"/>
    </location>
</feature>
<feature type="compositionally biased region" description="Basic and acidic residues" evidence="1">
    <location>
        <begin position="162"/>
        <end position="205"/>
    </location>
</feature>
<protein>
    <submittedName>
        <fullName evidence="3">Uncharacterized protein</fullName>
    </submittedName>
</protein>
<feature type="compositionally biased region" description="Pro residues" evidence="1">
    <location>
        <begin position="7"/>
        <end position="20"/>
    </location>
</feature>
<keyword evidence="4" id="KW-1185">Reference proteome</keyword>
<evidence type="ECO:0000313" key="4">
    <source>
        <dbReference type="Proteomes" id="UP001237642"/>
    </source>
</evidence>
<dbReference type="EMBL" id="JAUIZM010000007">
    <property type="protein sequence ID" value="KAK1376633.1"/>
    <property type="molecule type" value="Genomic_DNA"/>
</dbReference>
<feature type="compositionally biased region" description="Acidic residues" evidence="1">
    <location>
        <begin position="206"/>
        <end position="215"/>
    </location>
</feature>
<evidence type="ECO:0000313" key="3">
    <source>
        <dbReference type="EMBL" id="KAK1376633.1"/>
    </source>
</evidence>
<proteinExistence type="predicted"/>
<feature type="compositionally biased region" description="Polar residues" evidence="1">
    <location>
        <begin position="225"/>
        <end position="236"/>
    </location>
</feature>
<organism evidence="3 4">
    <name type="scientific">Heracleum sosnowskyi</name>
    <dbReference type="NCBI Taxonomy" id="360622"/>
    <lineage>
        <taxon>Eukaryota</taxon>
        <taxon>Viridiplantae</taxon>
        <taxon>Streptophyta</taxon>
        <taxon>Embryophyta</taxon>
        <taxon>Tracheophyta</taxon>
        <taxon>Spermatophyta</taxon>
        <taxon>Magnoliopsida</taxon>
        <taxon>eudicotyledons</taxon>
        <taxon>Gunneridae</taxon>
        <taxon>Pentapetalae</taxon>
        <taxon>asterids</taxon>
        <taxon>campanulids</taxon>
        <taxon>Apiales</taxon>
        <taxon>Apiaceae</taxon>
        <taxon>Apioideae</taxon>
        <taxon>apioid superclade</taxon>
        <taxon>Tordylieae</taxon>
        <taxon>Tordyliinae</taxon>
        <taxon>Heracleum</taxon>
    </lineage>
</organism>
<reference evidence="3" key="1">
    <citation type="submission" date="2023-02" db="EMBL/GenBank/DDBJ databases">
        <title>Genome of toxic invasive species Heracleum sosnowskyi carries increased number of genes despite the absence of recent whole-genome duplications.</title>
        <authorList>
            <person name="Schelkunov M."/>
            <person name="Shtratnikova V."/>
            <person name="Makarenko M."/>
            <person name="Klepikova A."/>
            <person name="Omelchenko D."/>
            <person name="Novikova G."/>
            <person name="Obukhova E."/>
            <person name="Bogdanov V."/>
            <person name="Penin A."/>
            <person name="Logacheva M."/>
        </authorList>
    </citation>
    <scope>NUCLEOTIDE SEQUENCE</scope>
    <source>
        <strain evidence="3">Hsosn_3</strain>
        <tissue evidence="3">Leaf</tissue>
    </source>
</reference>
<accession>A0AAD8I2C9</accession>
<keyword evidence="2" id="KW-0812">Transmembrane</keyword>
<sequence>MTYPSTFAPPPPSLFTIPPPTNNSDDGSYLPVLIIIGAIVFIFLIFGIKCFWKKYKDDSKGTTKSDAFEIDLESGLYGREGDLESELSDEERSSSKVVANQERQFKKSKRGKKNVKKIPDHGDMVHGYDKRLSSSKVGANYSVKPKNTKFGARQPESLDSDIDNRKRSNADEGHTEFSSESEGHVKFNLEDESRSEDAGHIKFSSEDESSSEEEDSERHRGSSSKVNTIRNKQSKQVKYVEDTPKYNAFKGDTESGYYNKRLSRSKHEAFRNGKSKKRRSARVDLNKSLIVVDA</sequence>
<dbReference type="AlphaFoldDB" id="A0AAD8I2C9"/>
<keyword evidence="2" id="KW-0472">Membrane</keyword>
<dbReference type="Proteomes" id="UP001237642">
    <property type="component" value="Unassembled WGS sequence"/>
</dbReference>
<name>A0AAD8I2C9_9APIA</name>
<feature type="compositionally biased region" description="Basic residues" evidence="1">
    <location>
        <begin position="106"/>
        <end position="116"/>
    </location>
</feature>
<comment type="caution">
    <text evidence="3">The sequence shown here is derived from an EMBL/GenBank/DDBJ whole genome shotgun (WGS) entry which is preliminary data.</text>
</comment>